<feature type="transmembrane region" description="Helical" evidence="1">
    <location>
        <begin position="134"/>
        <end position="152"/>
    </location>
</feature>
<dbReference type="Proteomes" id="UP000467124">
    <property type="component" value="Unassembled WGS sequence"/>
</dbReference>
<keyword evidence="1" id="KW-0812">Transmembrane</keyword>
<gene>
    <name evidence="2" type="ORF">GTW20_16020</name>
</gene>
<organism evidence="2 3">
    <name type="scientific">Nocardiopsis alba</name>
    <dbReference type="NCBI Taxonomy" id="53437"/>
    <lineage>
        <taxon>Bacteria</taxon>
        <taxon>Bacillati</taxon>
        <taxon>Actinomycetota</taxon>
        <taxon>Actinomycetes</taxon>
        <taxon>Streptosporangiales</taxon>
        <taxon>Nocardiopsidaceae</taxon>
        <taxon>Nocardiopsis</taxon>
    </lineage>
</organism>
<accession>A0A7K2IV55</accession>
<comment type="caution">
    <text evidence="2">The sequence shown here is derived from an EMBL/GenBank/DDBJ whole genome shotgun (WGS) entry which is preliminary data.</text>
</comment>
<feature type="transmembrane region" description="Helical" evidence="1">
    <location>
        <begin position="107"/>
        <end position="127"/>
    </location>
</feature>
<protein>
    <submittedName>
        <fullName evidence="2">Uncharacterized protein</fullName>
    </submittedName>
</protein>
<evidence type="ECO:0000313" key="2">
    <source>
        <dbReference type="EMBL" id="MYR33727.1"/>
    </source>
</evidence>
<keyword evidence="1" id="KW-1133">Transmembrane helix</keyword>
<reference evidence="2 3" key="1">
    <citation type="journal article" date="2019" name="Nat. Commun.">
        <title>The antimicrobial potential of Streptomyces from insect microbiomes.</title>
        <authorList>
            <person name="Chevrette M.G."/>
            <person name="Carlson C.M."/>
            <person name="Ortega H.E."/>
            <person name="Thomas C."/>
            <person name="Ananiev G.E."/>
            <person name="Barns K.J."/>
            <person name="Book A.J."/>
            <person name="Cagnazzo J."/>
            <person name="Carlos C."/>
            <person name="Flanigan W."/>
            <person name="Grubbs K.J."/>
            <person name="Horn H.A."/>
            <person name="Hoffmann F.M."/>
            <person name="Klassen J.L."/>
            <person name="Knack J.J."/>
            <person name="Lewin G.R."/>
            <person name="McDonald B.R."/>
            <person name="Muller L."/>
            <person name="Melo W.G.P."/>
            <person name="Pinto-Tomas A.A."/>
            <person name="Schmitz A."/>
            <person name="Wendt-Pienkowski E."/>
            <person name="Wildman S."/>
            <person name="Zhao M."/>
            <person name="Zhang F."/>
            <person name="Bugni T.S."/>
            <person name="Andes D.R."/>
            <person name="Pupo M.T."/>
            <person name="Currie C.R."/>
        </authorList>
    </citation>
    <scope>NUCLEOTIDE SEQUENCE [LARGE SCALE GENOMIC DNA]</scope>
    <source>
        <strain evidence="2 3">SID5840</strain>
    </source>
</reference>
<dbReference type="EMBL" id="WWHY01000001">
    <property type="protein sequence ID" value="MYR33727.1"/>
    <property type="molecule type" value="Genomic_DNA"/>
</dbReference>
<name>A0A7K2IV55_9ACTN</name>
<dbReference type="RefSeq" id="WP_161111281.1">
    <property type="nucleotide sequence ID" value="NZ_WWHY01000001.1"/>
</dbReference>
<keyword evidence="1" id="KW-0472">Membrane</keyword>
<evidence type="ECO:0000313" key="3">
    <source>
        <dbReference type="Proteomes" id="UP000467124"/>
    </source>
</evidence>
<evidence type="ECO:0000256" key="1">
    <source>
        <dbReference type="SAM" id="Phobius"/>
    </source>
</evidence>
<dbReference type="AlphaFoldDB" id="A0A7K2IV55"/>
<feature type="transmembrane region" description="Helical" evidence="1">
    <location>
        <begin position="68"/>
        <end position="95"/>
    </location>
</feature>
<proteinExistence type="predicted"/>
<sequence length="358" mass="39366">MSEDVIRPRTVVDPALPEDVREDLLRAAAIAPHRFHHGTTAEDDDPARTAKVHDRLRRLREAWDRMSWLVGILTTVLVVAGGRPGIVLLLAAYALTPILHPDLTRGARWICGLAGLGALAITPLWLFGSVDSEILVAVPAALLALLVGTVSVDTLVGGEGGQGTSDLRGRILFPEDIDPVDHDALVEVQRTLDRVADARAEFGGEDPLDTARGLVVLRDEEWRIATLLARRRELRRDHLLRWQRATSDRVREALRPQREHLDAIEGHIRSRVARIVAYGRLVEEAVAAHLEWEQCEEAVGALTEYAELRAEASLLRAEPPEVVELADTAEAARRIRDESVARVHAAATGLDRVEPAAV</sequence>